<evidence type="ECO:0000313" key="3">
    <source>
        <dbReference type="Proteomes" id="UP000768471"/>
    </source>
</evidence>
<keyword evidence="1" id="KW-0472">Membrane</keyword>
<comment type="caution">
    <text evidence="2">The sequence shown here is derived from an EMBL/GenBank/DDBJ whole genome shotgun (WGS) entry which is preliminary data.</text>
</comment>
<sequence>MSWFFVYFGSIVLLLIIELGLRLHVDKYAAPLLAWYRHTAPPGSEVKEDYFLPNSMMWRGMDFSTRPVERLVWRHAEVAENPYIRPAAYAALRPYVLILYGVILLQRGMFFAVPLLLWLWELGYLKN</sequence>
<dbReference type="Proteomes" id="UP000768471">
    <property type="component" value="Unassembled WGS sequence"/>
</dbReference>
<feature type="transmembrane region" description="Helical" evidence="1">
    <location>
        <begin position="6"/>
        <end position="25"/>
    </location>
</feature>
<proteinExistence type="predicted"/>
<reference evidence="2 3" key="1">
    <citation type="submission" date="2020-09" db="EMBL/GenBank/DDBJ databases">
        <title>Eikenella S3660 sp. nov., isolated from a throat swab.</title>
        <authorList>
            <person name="Buhl M."/>
        </authorList>
    </citation>
    <scope>NUCLEOTIDE SEQUENCE [LARGE SCALE GENOMIC DNA]</scope>
    <source>
        <strain evidence="2 3">S3360</strain>
    </source>
</reference>
<dbReference type="RefSeq" id="WP_197903127.1">
    <property type="nucleotide sequence ID" value="NZ_JACSGR010000004.1"/>
</dbReference>
<keyword evidence="3" id="KW-1185">Reference proteome</keyword>
<protein>
    <recommendedName>
        <fullName evidence="4">MAPEG family protein</fullName>
    </recommendedName>
</protein>
<evidence type="ECO:0008006" key="4">
    <source>
        <dbReference type="Google" id="ProtNLM"/>
    </source>
</evidence>
<accession>A0ABS0NAI1</accession>
<feature type="transmembrane region" description="Helical" evidence="1">
    <location>
        <begin position="95"/>
        <end position="120"/>
    </location>
</feature>
<evidence type="ECO:0000256" key="1">
    <source>
        <dbReference type="SAM" id="Phobius"/>
    </source>
</evidence>
<keyword evidence="1" id="KW-0812">Transmembrane</keyword>
<organism evidence="2 3">
    <name type="scientific">Eikenella glucosivorans</name>
    <dbReference type="NCBI Taxonomy" id="2766967"/>
    <lineage>
        <taxon>Bacteria</taxon>
        <taxon>Pseudomonadati</taxon>
        <taxon>Pseudomonadota</taxon>
        <taxon>Betaproteobacteria</taxon>
        <taxon>Neisseriales</taxon>
        <taxon>Neisseriaceae</taxon>
        <taxon>Eikenella</taxon>
    </lineage>
</organism>
<dbReference type="EMBL" id="JACSGR010000004">
    <property type="protein sequence ID" value="MBH5329292.1"/>
    <property type="molecule type" value="Genomic_DNA"/>
</dbReference>
<gene>
    <name evidence="2" type="ORF">H9Q10_06365</name>
</gene>
<name>A0ABS0NAI1_9NEIS</name>
<evidence type="ECO:0000313" key="2">
    <source>
        <dbReference type="EMBL" id="MBH5329292.1"/>
    </source>
</evidence>
<keyword evidence="1" id="KW-1133">Transmembrane helix</keyword>